<protein>
    <submittedName>
        <fullName evidence="1">Uncharacterized protein</fullName>
    </submittedName>
</protein>
<dbReference type="EMBL" id="REGN01001941">
    <property type="protein sequence ID" value="RNA31444.1"/>
    <property type="molecule type" value="Genomic_DNA"/>
</dbReference>
<evidence type="ECO:0000313" key="2">
    <source>
        <dbReference type="Proteomes" id="UP000276133"/>
    </source>
</evidence>
<organism evidence="1 2">
    <name type="scientific">Brachionus plicatilis</name>
    <name type="common">Marine rotifer</name>
    <name type="synonym">Brachionus muelleri</name>
    <dbReference type="NCBI Taxonomy" id="10195"/>
    <lineage>
        <taxon>Eukaryota</taxon>
        <taxon>Metazoa</taxon>
        <taxon>Spiralia</taxon>
        <taxon>Gnathifera</taxon>
        <taxon>Rotifera</taxon>
        <taxon>Eurotatoria</taxon>
        <taxon>Monogononta</taxon>
        <taxon>Pseudotrocha</taxon>
        <taxon>Ploima</taxon>
        <taxon>Brachionidae</taxon>
        <taxon>Brachionus</taxon>
    </lineage>
</organism>
<comment type="caution">
    <text evidence="1">The sequence shown here is derived from an EMBL/GenBank/DDBJ whole genome shotgun (WGS) entry which is preliminary data.</text>
</comment>
<gene>
    <name evidence="1" type="ORF">BpHYR1_010611</name>
</gene>
<accession>A0A3M7S6I4</accession>
<dbReference type="Proteomes" id="UP000276133">
    <property type="component" value="Unassembled WGS sequence"/>
</dbReference>
<sequence>MLYNLKQLASNDSFLVPFLSLTHDHTTLLQFYFLKRSVENLDFFFAISEISSSKDNFYALALLNFRPEYMILHRSYLDNS</sequence>
<evidence type="ECO:0000313" key="1">
    <source>
        <dbReference type="EMBL" id="RNA31444.1"/>
    </source>
</evidence>
<name>A0A3M7S6I4_BRAPC</name>
<proteinExistence type="predicted"/>
<reference evidence="1 2" key="1">
    <citation type="journal article" date="2018" name="Sci. Rep.">
        <title>Genomic signatures of local adaptation to the degree of environmental predictability in rotifers.</title>
        <authorList>
            <person name="Franch-Gras L."/>
            <person name="Hahn C."/>
            <person name="Garcia-Roger E.M."/>
            <person name="Carmona M.J."/>
            <person name="Serra M."/>
            <person name="Gomez A."/>
        </authorList>
    </citation>
    <scope>NUCLEOTIDE SEQUENCE [LARGE SCALE GENOMIC DNA]</scope>
    <source>
        <strain evidence="1">HYR1</strain>
    </source>
</reference>
<keyword evidence="2" id="KW-1185">Reference proteome</keyword>
<dbReference type="AlphaFoldDB" id="A0A3M7S6I4"/>